<evidence type="ECO:0000256" key="1">
    <source>
        <dbReference type="ARBA" id="ARBA00004196"/>
    </source>
</evidence>
<dbReference type="GO" id="GO:0046872">
    <property type="term" value="F:metal ion binding"/>
    <property type="evidence" value="ECO:0007669"/>
    <property type="project" value="UniProtKB-KW"/>
</dbReference>
<evidence type="ECO:0000256" key="5">
    <source>
        <dbReference type="ARBA" id="ARBA00022982"/>
    </source>
</evidence>
<sequence>MCPRLYALSNDDCADCHGDKDFSVVKNGKKISLYVNFDLFKQTVHAENGCLSCHEDADVEGDEHPPGLAPVKCANCHDQIAAIYDKSAHSEFRQHGDMLAPGCSDCHTRHAIFPPTDKRSSVYKLNIPYTCGRCHREGTKMNKAEGYRLSQHNIVKNYSMSIHGRGLFVDGLIVTAVCSDCHTAHNIRGEDDPLSSVNRKNIVQTCGKCHVGIVRKFEKSVHSPLVTKTKKRLPVCIDCHTSHTIKRPKGAGFRGTIASECGHCHEEENKTYLESYHGRASLLRGGTATAKCSDCHGSHYILPASSPDSTINKANLIKTCSKCHPKANAGFTEYLPHADYHQKGKYPYLYYTFLAMTGLLVGTFSFFGIHTLLWLGRSFYNRVIHLIKIK</sequence>
<keyword evidence="6" id="KW-0408">Iron</keyword>
<keyword evidence="7" id="KW-1133">Transmembrane helix</keyword>
<proteinExistence type="predicted"/>
<keyword evidence="5" id="KW-0249">Electron transport</keyword>
<protein>
    <recommendedName>
        <fullName evidence="8">Tetrahaem cytochrome domain-containing protein</fullName>
    </recommendedName>
</protein>
<keyword evidence="2" id="KW-0813">Transport</keyword>
<feature type="domain" description="Tetrahaem cytochrome" evidence="8">
    <location>
        <begin position="45"/>
        <end position="135"/>
    </location>
</feature>
<dbReference type="PANTHER" id="PTHR39425:SF1">
    <property type="entry name" value="CYTOCHROME C7-LIKE DOMAIN-CONTAINING PROTEIN"/>
    <property type="match status" value="1"/>
</dbReference>
<reference evidence="9" key="1">
    <citation type="submission" date="2018-06" db="EMBL/GenBank/DDBJ databases">
        <authorList>
            <person name="Zhirakovskaya E."/>
        </authorList>
    </citation>
    <scope>NUCLEOTIDE SEQUENCE</scope>
</reference>
<name>A0A3B0V0U1_9ZZZZ</name>
<keyword evidence="7" id="KW-0472">Membrane</keyword>
<dbReference type="AlphaFoldDB" id="A0A3B0V0U1"/>
<keyword evidence="7" id="KW-0812">Transmembrane</keyword>
<evidence type="ECO:0000256" key="7">
    <source>
        <dbReference type="SAM" id="Phobius"/>
    </source>
</evidence>
<evidence type="ECO:0000256" key="2">
    <source>
        <dbReference type="ARBA" id="ARBA00022448"/>
    </source>
</evidence>
<evidence type="ECO:0000259" key="8">
    <source>
        <dbReference type="Pfam" id="PF14537"/>
    </source>
</evidence>
<organism evidence="9">
    <name type="scientific">hydrothermal vent metagenome</name>
    <dbReference type="NCBI Taxonomy" id="652676"/>
    <lineage>
        <taxon>unclassified sequences</taxon>
        <taxon>metagenomes</taxon>
        <taxon>ecological metagenomes</taxon>
    </lineage>
</organism>
<dbReference type="InterPro" id="IPR012286">
    <property type="entry name" value="Tetrahaem_cytochrome"/>
</dbReference>
<dbReference type="PANTHER" id="PTHR39425">
    <property type="entry name" value="LIPOPROTEIN CYTOCHROME C"/>
    <property type="match status" value="1"/>
</dbReference>
<feature type="transmembrane region" description="Helical" evidence="7">
    <location>
        <begin position="348"/>
        <end position="375"/>
    </location>
</feature>
<evidence type="ECO:0000313" key="9">
    <source>
        <dbReference type="EMBL" id="VAW37068.1"/>
    </source>
</evidence>
<evidence type="ECO:0000256" key="4">
    <source>
        <dbReference type="ARBA" id="ARBA00022723"/>
    </source>
</evidence>
<dbReference type="GO" id="GO:0030313">
    <property type="term" value="C:cell envelope"/>
    <property type="evidence" value="ECO:0007669"/>
    <property type="project" value="UniProtKB-SubCell"/>
</dbReference>
<accession>A0A3B0V0U1</accession>
<evidence type="ECO:0000256" key="6">
    <source>
        <dbReference type="ARBA" id="ARBA00023004"/>
    </source>
</evidence>
<gene>
    <name evidence="9" type="ORF">MNBD_DELTA03-1825</name>
</gene>
<comment type="subcellular location">
    <subcellularLocation>
        <location evidence="1">Cell envelope</location>
    </subcellularLocation>
</comment>
<evidence type="ECO:0000256" key="3">
    <source>
        <dbReference type="ARBA" id="ARBA00022617"/>
    </source>
</evidence>
<dbReference type="SUPFAM" id="SSF48695">
    <property type="entry name" value="Multiheme cytochromes"/>
    <property type="match status" value="2"/>
</dbReference>
<dbReference type="Gene3D" id="3.90.10.10">
    <property type="entry name" value="Cytochrome C3"/>
    <property type="match status" value="1"/>
</dbReference>
<dbReference type="Gene3D" id="1.10.1130.10">
    <property type="entry name" value="Flavocytochrome C3, Chain A"/>
    <property type="match status" value="2"/>
</dbReference>
<dbReference type="EMBL" id="UOEX01000196">
    <property type="protein sequence ID" value="VAW37068.1"/>
    <property type="molecule type" value="Genomic_DNA"/>
</dbReference>
<keyword evidence="4" id="KW-0479">Metal-binding</keyword>
<dbReference type="Pfam" id="PF14537">
    <property type="entry name" value="Cytochrom_c3_2"/>
    <property type="match status" value="1"/>
</dbReference>
<dbReference type="InterPro" id="IPR036280">
    <property type="entry name" value="Multihaem_cyt_sf"/>
</dbReference>
<keyword evidence="3" id="KW-0349">Heme</keyword>
<dbReference type="CDD" id="cd08168">
    <property type="entry name" value="Cytochrom_C3"/>
    <property type="match status" value="1"/>
</dbReference>